<dbReference type="PANTHER" id="PTHR36172:SF1">
    <property type="entry name" value="RESOLVASE-RELATED"/>
    <property type="match status" value="1"/>
</dbReference>
<dbReference type="AlphaFoldDB" id="A0A9W4WIE2"/>
<dbReference type="Proteomes" id="UP001153678">
    <property type="component" value="Unassembled WGS sequence"/>
</dbReference>
<dbReference type="PANTHER" id="PTHR36172">
    <property type="match status" value="1"/>
</dbReference>
<proteinExistence type="predicted"/>
<reference evidence="1" key="1">
    <citation type="submission" date="2022-08" db="EMBL/GenBank/DDBJ databases">
        <authorList>
            <person name="Kallberg Y."/>
            <person name="Tangrot J."/>
            <person name="Rosling A."/>
        </authorList>
    </citation>
    <scope>NUCLEOTIDE SEQUENCE</scope>
    <source>
        <strain evidence="1">Wild A</strain>
    </source>
</reference>
<organism evidence="1 2">
    <name type="scientific">Funneliformis geosporum</name>
    <dbReference type="NCBI Taxonomy" id="1117311"/>
    <lineage>
        <taxon>Eukaryota</taxon>
        <taxon>Fungi</taxon>
        <taxon>Fungi incertae sedis</taxon>
        <taxon>Mucoromycota</taxon>
        <taxon>Glomeromycotina</taxon>
        <taxon>Glomeromycetes</taxon>
        <taxon>Glomerales</taxon>
        <taxon>Glomeraceae</taxon>
        <taxon>Funneliformis</taxon>
    </lineage>
</organism>
<sequence length="99" mass="11065">MFVTATQASSILGVSSCTLRRWHRNSKITAFGSPGVMMSPIFAKQKEGLKWQQQFLLTKCPQYELISDIGSGINFKRRGLQTIQEQASRGMVAEVVDNQ</sequence>
<gene>
    <name evidence="1" type="ORF">FWILDA_LOCUS1354</name>
</gene>
<name>A0A9W4WIE2_9GLOM</name>
<evidence type="ECO:0000313" key="1">
    <source>
        <dbReference type="EMBL" id="CAI2164015.1"/>
    </source>
</evidence>
<dbReference type="InterPro" id="IPR051491">
    <property type="entry name" value="Recombinase/Transposase-rel"/>
</dbReference>
<protein>
    <submittedName>
        <fullName evidence="1">4353_t:CDS:1</fullName>
    </submittedName>
</protein>
<keyword evidence="2" id="KW-1185">Reference proteome</keyword>
<dbReference type="EMBL" id="CAMKVN010000127">
    <property type="protein sequence ID" value="CAI2164015.1"/>
    <property type="molecule type" value="Genomic_DNA"/>
</dbReference>
<accession>A0A9W4WIE2</accession>
<dbReference type="OrthoDB" id="2429643at2759"/>
<evidence type="ECO:0000313" key="2">
    <source>
        <dbReference type="Proteomes" id="UP001153678"/>
    </source>
</evidence>
<comment type="caution">
    <text evidence="1">The sequence shown here is derived from an EMBL/GenBank/DDBJ whole genome shotgun (WGS) entry which is preliminary data.</text>
</comment>